<dbReference type="Proteomes" id="UP001444071">
    <property type="component" value="Unassembled WGS sequence"/>
</dbReference>
<evidence type="ECO:0000313" key="2">
    <source>
        <dbReference type="Proteomes" id="UP001444071"/>
    </source>
</evidence>
<keyword evidence="2" id="KW-1185">Reference proteome</keyword>
<gene>
    <name evidence="1" type="ORF">XENORESO_002492</name>
</gene>
<accession>A0ABV0VNH0</accession>
<reference evidence="1 2" key="1">
    <citation type="submission" date="2021-06" db="EMBL/GenBank/DDBJ databases">
        <authorList>
            <person name="Palmer J.M."/>
        </authorList>
    </citation>
    <scope>NUCLEOTIDE SEQUENCE [LARGE SCALE GENOMIC DNA]</scope>
    <source>
        <strain evidence="1 2">XR_2019</strain>
        <tissue evidence="1">Muscle</tissue>
    </source>
</reference>
<proteinExistence type="predicted"/>
<evidence type="ECO:0000313" key="1">
    <source>
        <dbReference type="EMBL" id="MEQ2258796.1"/>
    </source>
</evidence>
<name>A0ABV0VNH0_9TELE</name>
<protein>
    <submittedName>
        <fullName evidence="1">Uncharacterized protein</fullName>
    </submittedName>
</protein>
<comment type="caution">
    <text evidence="1">The sequence shown here is derived from an EMBL/GenBank/DDBJ whole genome shotgun (WGS) entry which is preliminary data.</text>
</comment>
<organism evidence="1 2">
    <name type="scientific">Xenotaenia resolanae</name>
    <dbReference type="NCBI Taxonomy" id="208358"/>
    <lineage>
        <taxon>Eukaryota</taxon>
        <taxon>Metazoa</taxon>
        <taxon>Chordata</taxon>
        <taxon>Craniata</taxon>
        <taxon>Vertebrata</taxon>
        <taxon>Euteleostomi</taxon>
        <taxon>Actinopterygii</taxon>
        <taxon>Neopterygii</taxon>
        <taxon>Teleostei</taxon>
        <taxon>Neoteleostei</taxon>
        <taxon>Acanthomorphata</taxon>
        <taxon>Ovalentaria</taxon>
        <taxon>Atherinomorphae</taxon>
        <taxon>Cyprinodontiformes</taxon>
        <taxon>Goodeidae</taxon>
        <taxon>Xenotaenia</taxon>
    </lineage>
</organism>
<sequence length="69" mass="7423">MLNVASYSEKSYILGYLRRFPSPLGSFRNLPASSAAPRILSAESIPSLSSHCPVLLSVPGSDEASLYCF</sequence>
<dbReference type="EMBL" id="JAHRIM010001434">
    <property type="protein sequence ID" value="MEQ2258796.1"/>
    <property type="molecule type" value="Genomic_DNA"/>
</dbReference>